<evidence type="ECO:0000256" key="1">
    <source>
        <dbReference type="SAM" id="MobiDB-lite"/>
    </source>
</evidence>
<dbReference type="PANTHER" id="PTHR47461">
    <property type="entry name" value="PHYTOLONGIN PHYL1.2"/>
    <property type="match status" value="1"/>
</dbReference>
<accession>A0A7N0V847</accession>
<reference evidence="2" key="1">
    <citation type="submission" date="2021-01" db="UniProtKB">
        <authorList>
            <consortium name="EnsemblPlants"/>
        </authorList>
    </citation>
    <scope>IDENTIFICATION</scope>
</reference>
<evidence type="ECO:0008006" key="4">
    <source>
        <dbReference type="Google" id="ProtNLM"/>
    </source>
</evidence>
<proteinExistence type="predicted"/>
<dbReference type="PANTHER" id="PTHR47461:SF3">
    <property type="entry name" value="PHYTOLONGIN PHYL2.2"/>
    <property type="match status" value="1"/>
</dbReference>
<feature type="region of interest" description="Disordered" evidence="1">
    <location>
        <begin position="166"/>
        <end position="206"/>
    </location>
</feature>
<name>A0A7N0V847_KALFE</name>
<evidence type="ECO:0000313" key="2">
    <source>
        <dbReference type="EnsemblPlants" id="Kaladp0102s0057.1.v1.1.CDS.1"/>
    </source>
</evidence>
<dbReference type="Proteomes" id="UP000594263">
    <property type="component" value="Unplaced"/>
</dbReference>
<dbReference type="GO" id="GO:0016020">
    <property type="term" value="C:membrane"/>
    <property type="evidence" value="ECO:0007669"/>
    <property type="project" value="InterPro"/>
</dbReference>
<dbReference type="Gene3D" id="3.30.450.50">
    <property type="entry name" value="Longin domain"/>
    <property type="match status" value="1"/>
</dbReference>
<evidence type="ECO:0000313" key="3">
    <source>
        <dbReference type="Proteomes" id="UP000594263"/>
    </source>
</evidence>
<dbReference type="InterPro" id="IPR044783">
    <property type="entry name" value="PHYL"/>
</dbReference>
<keyword evidence="3" id="KW-1185">Reference proteome</keyword>
<dbReference type="EnsemblPlants" id="Kaladp0102s0057.1.v1.1">
    <property type="protein sequence ID" value="Kaladp0102s0057.1.v1.1.CDS.1"/>
    <property type="gene ID" value="Kaladp0102s0057.v1.1"/>
</dbReference>
<sequence>MFPDPCVVLYACVSSGNPATILADFNPGNDPDVEASAVQRLQITPPYHSTFSHTIDNRTYTYLIAGDNADSQVVFFGIFDSIQEAEQGIPLLFLSGVKERFDSLVAKRKNRAAGLKTFRGLQSAADELFLEPLGLQSSAAGGSRSKGVKSVCERFLGLAMCVVDSNKKSAKKKKKAAAAAEKEQSSFGSSNEHSDCALVADSKHET</sequence>
<dbReference type="Gramene" id="Kaladp0102s0057.1.v1.1">
    <property type="protein sequence ID" value="Kaladp0102s0057.1.v1.1.CDS.1"/>
    <property type="gene ID" value="Kaladp0102s0057.v1.1"/>
</dbReference>
<protein>
    <recommendedName>
        <fullName evidence="4">Longin domain-containing protein</fullName>
    </recommendedName>
</protein>
<organism evidence="2 3">
    <name type="scientific">Kalanchoe fedtschenkoi</name>
    <name type="common">Lavender scallops</name>
    <name type="synonym">South American air plant</name>
    <dbReference type="NCBI Taxonomy" id="63787"/>
    <lineage>
        <taxon>Eukaryota</taxon>
        <taxon>Viridiplantae</taxon>
        <taxon>Streptophyta</taxon>
        <taxon>Embryophyta</taxon>
        <taxon>Tracheophyta</taxon>
        <taxon>Spermatophyta</taxon>
        <taxon>Magnoliopsida</taxon>
        <taxon>eudicotyledons</taxon>
        <taxon>Gunneridae</taxon>
        <taxon>Pentapetalae</taxon>
        <taxon>Saxifragales</taxon>
        <taxon>Crassulaceae</taxon>
        <taxon>Kalanchoe</taxon>
    </lineage>
</organism>
<dbReference type="AlphaFoldDB" id="A0A7N0V847"/>